<protein>
    <recommendedName>
        <fullName evidence="3">Deoxyxylulose-5-phosphate synthase</fullName>
    </recommendedName>
</protein>
<keyword evidence="2" id="KW-1185">Reference proteome</keyword>
<evidence type="ECO:0000313" key="2">
    <source>
        <dbReference type="Proteomes" id="UP001596067"/>
    </source>
</evidence>
<sequence length="116" mass="13084">MCIRPRTTRRHFVCPPCRASWKRRPAPGRDRCPHCRGELIDAGQDLAVPRKQDDAGWRALTAVLAAGVTFHSRCCYGPGWRPRTPRQVRERLALARDSGVPVAEALTTRDLDELRA</sequence>
<gene>
    <name evidence="1" type="ORF">ACFP0N_00315</name>
</gene>
<evidence type="ECO:0008006" key="3">
    <source>
        <dbReference type="Google" id="ProtNLM"/>
    </source>
</evidence>
<name>A0ABW1EQV4_9ACTN</name>
<evidence type="ECO:0000313" key="1">
    <source>
        <dbReference type="EMBL" id="MFC5883418.1"/>
    </source>
</evidence>
<comment type="caution">
    <text evidence="1">The sequence shown here is derived from an EMBL/GenBank/DDBJ whole genome shotgun (WGS) entry which is preliminary data.</text>
</comment>
<organism evidence="1 2">
    <name type="scientific">Kitasatospora aburaviensis</name>
    <dbReference type="NCBI Taxonomy" id="67265"/>
    <lineage>
        <taxon>Bacteria</taxon>
        <taxon>Bacillati</taxon>
        <taxon>Actinomycetota</taxon>
        <taxon>Actinomycetes</taxon>
        <taxon>Kitasatosporales</taxon>
        <taxon>Streptomycetaceae</taxon>
        <taxon>Kitasatospora</taxon>
    </lineage>
</organism>
<reference evidence="2" key="1">
    <citation type="journal article" date="2019" name="Int. J. Syst. Evol. Microbiol.">
        <title>The Global Catalogue of Microorganisms (GCM) 10K type strain sequencing project: providing services to taxonomists for standard genome sequencing and annotation.</title>
        <authorList>
            <consortium name="The Broad Institute Genomics Platform"/>
            <consortium name="The Broad Institute Genome Sequencing Center for Infectious Disease"/>
            <person name="Wu L."/>
            <person name="Ma J."/>
        </authorList>
    </citation>
    <scope>NUCLEOTIDE SEQUENCE [LARGE SCALE GENOMIC DNA]</scope>
    <source>
        <strain evidence="2">CGMCC 4.1469</strain>
    </source>
</reference>
<dbReference type="EMBL" id="JBHSOD010000001">
    <property type="protein sequence ID" value="MFC5883418.1"/>
    <property type="molecule type" value="Genomic_DNA"/>
</dbReference>
<dbReference type="RefSeq" id="WP_313766227.1">
    <property type="nucleotide sequence ID" value="NZ_BAAAVH010000072.1"/>
</dbReference>
<proteinExistence type="predicted"/>
<dbReference type="Proteomes" id="UP001596067">
    <property type="component" value="Unassembled WGS sequence"/>
</dbReference>
<accession>A0ABW1EQV4</accession>